<evidence type="ECO:0000313" key="2">
    <source>
        <dbReference type="EMBL" id="MFD0784082.1"/>
    </source>
</evidence>
<reference evidence="3" key="1">
    <citation type="journal article" date="2019" name="Int. J. Syst. Evol. Microbiol.">
        <title>The Global Catalogue of Microorganisms (GCM) 10K type strain sequencing project: providing services to taxonomists for standard genome sequencing and annotation.</title>
        <authorList>
            <consortium name="The Broad Institute Genomics Platform"/>
            <consortium name="The Broad Institute Genome Sequencing Center for Infectious Disease"/>
            <person name="Wu L."/>
            <person name="Ma J."/>
        </authorList>
    </citation>
    <scope>NUCLEOTIDE SEQUENCE [LARGE SCALE GENOMIC DNA]</scope>
    <source>
        <strain evidence="3">JCM 32148</strain>
    </source>
</reference>
<keyword evidence="1" id="KW-0812">Transmembrane</keyword>
<dbReference type="Proteomes" id="UP001597053">
    <property type="component" value="Unassembled WGS sequence"/>
</dbReference>
<keyword evidence="1" id="KW-1133">Transmembrane helix</keyword>
<feature type="transmembrane region" description="Helical" evidence="1">
    <location>
        <begin position="57"/>
        <end position="76"/>
    </location>
</feature>
<feature type="transmembrane region" description="Helical" evidence="1">
    <location>
        <begin position="34"/>
        <end position="51"/>
    </location>
</feature>
<dbReference type="EMBL" id="JBHTHM010000307">
    <property type="protein sequence ID" value="MFD0784082.1"/>
    <property type="molecule type" value="Genomic_DNA"/>
</dbReference>
<sequence>MSAHADRSDAGRARMPADVDAPDKVAYGLTFRQLAILAVAALAFYGAWRFLHQLVPVPVLVGAAVVLGAVVFAIAVGRRDGLPLDVWLLA</sequence>
<evidence type="ECO:0000256" key="1">
    <source>
        <dbReference type="SAM" id="Phobius"/>
    </source>
</evidence>
<keyword evidence="1" id="KW-0472">Membrane</keyword>
<comment type="caution">
    <text evidence="2">The sequence shown here is derived from an EMBL/GenBank/DDBJ whole genome shotgun (WGS) entry which is preliminary data.</text>
</comment>
<gene>
    <name evidence="2" type="ORF">ACFQZ8_09155</name>
</gene>
<keyword evidence="3" id="KW-1185">Reference proteome</keyword>
<dbReference type="InterPro" id="IPR024414">
    <property type="entry name" value="Uncharacterised_PrgI"/>
</dbReference>
<proteinExistence type="predicted"/>
<feature type="non-terminal residue" evidence="2">
    <location>
        <position position="90"/>
    </location>
</feature>
<name>A0ABW2ZZQ5_9ACTN</name>
<protein>
    <submittedName>
        <fullName evidence="2">PrgI family protein</fullName>
    </submittedName>
</protein>
<evidence type="ECO:0000313" key="3">
    <source>
        <dbReference type="Proteomes" id="UP001597053"/>
    </source>
</evidence>
<accession>A0ABW2ZZQ5</accession>
<dbReference type="Pfam" id="PF12666">
    <property type="entry name" value="PrgI"/>
    <property type="match status" value="1"/>
</dbReference>
<organism evidence="2 3">
    <name type="scientific">Micromonospora azadirachtae</name>
    <dbReference type="NCBI Taxonomy" id="1970735"/>
    <lineage>
        <taxon>Bacteria</taxon>
        <taxon>Bacillati</taxon>
        <taxon>Actinomycetota</taxon>
        <taxon>Actinomycetes</taxon>
        <taxon>Micromonosporales</taxon>
        <taxon>Micromonosporaceae</taxon>
        <taxon>Micromonospora</taxon>
    </lineage>
</organism>